<dbReference type="AlphaFoldDB" id="A0AAD7NPB5"/>
<dbReference type="EMBL" id="JARJLG010000027">
    <property type="protein sequence ID" value="KAJ7768622.1"/>
    <property type="molecule type" value="Genomic_DNA"/>
</dbReference>
<evidence type="ECO:0000256" key="1">
    <source>
        <dbReference type="SAM" id="Phobius"/>
    </source>
</evidence>
<sequence length="97" mass="10451">MLEVASITVTGIMFHAASSLVLHSEAVMGDVIGLLFGIFRLFSASFESSISRRRPLGSGEISFHAGTSLYSASFPYLHSWTLLFASHNAMLSVILDA</sequence>
<protein>
    <submittedName>
        <fullName evidence="2">Uncharacterized protein</fullName>
    </submittedName>
</protein>
<feature type="transmembrane region" description="Helical" evidence="1">
    <location>
        <begin position="20"/>
        <end position="42"/>
    </location>
</feature>
<accession>A0AAD7NPB5</accession>
<keyword evidence="1" id="KW-0812">Transmembrane</keyword>
<keyword evidence="1" id="KW-0472">Membrane</keyword>
<keyword evidence="1" id="KW-1133">Transmembrane helix</keyword>
<name>A0AAD7NPB5_9AGAR</name>
<gene>
    <name evidence="2" type="ORF">DFH07DRAFT_807433</name>
</gene>
<proteinExistence type="predicted"/>
<organism evidence="2 3">
    <name type="scientific">Mycena maculata</name>
    <dbReference type="NCBI Taxonomy" id="230809"/>
    <lineage>
        <taxon>Eukaryota</taxon>
        <taxon>Fungi</taxon>
        <taxon>Dikarya</taxon>
        <taxon>Basidiomycota</taxon>
        <taxon>Agaricomycotina</taxon>
        <taxon>Agaricomycetes</taxon>
        <taxon>Agaricomycetidae</taxon>
        <taxon>Agaricales</taxon>
        <taxon>Marasmiineae</taxon>
        <taxon>Mycenaceae</taxon>
        <taxon>Mycena</taxon>
    </lineage>
</organism>
<dbReference type="Proteomes" id="UP001215280">
    <property type="component" value="Unassembled WGS sequence"/>
</dbReference>
<evidence type="ECO:0000313" key="3">
    <source>
        <dbReference type="Proteomes" id="UP001215280"/>
    </source>
</evidence>
<keyword evidence="3" id="KW-1185">Reference proteome</keyword>
<comment type="caution">
    <text evidence="2">The sequence shown here is derived from an EMBL/GenBank/DDBJ whole genome shotgun (WGS) entry which is preliminary data.</text>
</comment>
<evidence type="ECO:0000313" key="2">
    <source>
        <dbReference type="EMBL" id="KAJ7768622.1"/>
    </source>
</evidence>
<reference evidence="2" key="1">
    <citation type="submission" date="2023-03" db="EMBL/GenBank/DDBJ databases">
        <title>Massive genome expansion in bonnet fungi (Mycena s.s.) driven by repeated elements and novel gene families across ecological guilds.</title>
        <authorList>
            <consortium name="Lawrence Berkeley National Laboratory"/>
            <person name="Harder C.B."/>
            <person name="Miyauchi S."/>
            <person name="Viragh M."/>
            <person name="Kuo A."/>
            <person name="Thoen E."/>
            <person name="Andreopoulos B."/>
            <person name="Lu D."/>
            <person name="Skrede I."/>
            <person name="Drula E."/>
            <person name="Henrissat B."/>
            <person name="Morin E."/>
            <person name="Kohler A."/>
            <person name="Barry K."/>
            <person name="LaButti K."/>
            <person name="Morin E."/>
            <person name="Salamov A."/>
            <person name="Lipzen A."/>
            <person name="Mereny Z."/>
            <person name="Hegedus B."/>
            <person name="Baldrian P."/>
            <person name="Stursova M."/>
            <person name="Weitz H."/>
            <person name="Taylor A."/>
            <person name="Grigoriev I.V."/>
            <person name="Nagy L.G."/>
            <person name="Martin F."/>
            <person name="Kauserud H."/>
        </authorList>
    </citation>
    <scope>NUCLEOTIDE SEQUENCE</scope>
    <source>
        <strain evidence="2">CBHHK188m</strain>
    </source>
</reference>